<dbReference type="InterPro" id="IPR050272">
    <property type="entry name" value="Isochorismatase-like_hydrls"/>
</dbReference>
<keyword evidence="4" id="KW-1185">Reference proteome</keyword>
<feature type="domain" description="Isochorismatase-like" evidence="2">
    <location>
        <begin position="5"/>
        <end position="177"/>
    </location>
</feature>
<gene>
    <name evidence="3" type="ORF">SAMN04488029_1313</name>
</gene>
<dbReference type="RefSeq" id="WP_084371586.1">
    <property type="nucleotide sequence ID" value="NZ_FWYF01000001.1"/>
</dbReference>
<keyword evidence="1" id="KW-0378">Hydrolase</keyword>
<evidence type="ECO:0000259" key="2">
    <source>
        <dbReference type="Pfam" id="PF00857"/>
    </source>
</evidence>
<dbReference type="EMBL" id="FWYF01000001">
    <property type="protein sequence ID" value="SMD32952.1"/>
    <property type="molecule type" value="Genomic_DNA"/>
</dbReference>
<dbReference type="Proteomes" id="UP000192472">
    <property type="component" value="Unassembled WGS sequence"/>
</dbReference>
<dbReference type="GO" id="GO:0016787">
    <property type="term" value="F:hydrolase activity"/>
    <property type="evidence" value="ECO:0007669"/>
    <property type="project" value="UniProtKB-KW"/>
</dbReference>
<dbReference type="STRING" id="692418.SAMN04488029_1313"/>
<dbReference type="PANTHER" id="PTHR43540">
    <property type="entry name" value="PEROXYUREIDOACRYLATE/UREIDOACRYLATE AMIDOHYDROLASE-RELATED"/>
    <property type="match status" value="1"/>
</dbReference>
<dbReference type="Gene3D" id="3.40.50.850">
    <property type="entry name" value="Isochorismatase-like"/>
    <property type="match status" value="1"/>
</dbReference>
<dbReference type="OrthoDB" id="9791276at2"/>
<evidence type="ECO:0000313" key="3">
    <source>
        <dbReference type="EMBL" id="SMD32952.1"/>
    </source>
</evidence>
<dbReference type="InterPro" id="IPR000868">
    <property type="entry name" value="Isochorismatase-like_dom"/>
</dbReference>
<dbReference type="PANTHER" id="PTHR43540:SF1">
    <property type="entry name" value="ISOCHORISMATASE HYDROLASE"/>
    <property type="match status" value="1"/>
</dbReference>
<accession>A0A1W2G931</accession>
<reference evidence="3 4" key="1">
    <citation type="submission" date="2017-04" db="EMBL/GenBank/DDBJ databases">
        <authorList>
            <person name="Afonso C.L."/>
            <person name="Miller P.J."/>
            <person name="Scott M.A."/>
            <person name="Spackman E."/>
            <person name="Goraichik I."/>
            <person name="Dimitrov K.M."/>
            <person name="Suarez D.L."/>
            <person name="Swayne D.E."/>
        </authorList>
    </citation>
    <scope>NUCLEOTIDE SEQUENCE [LARGE SCALE GENOMIC DNA]</scope>
    <source>
        <strain evidence="3 4">DSM 26133</strain>
    </source>
</reference>
<evidence type="ECO:0000313" key="4">
    <source>
        <dbReference type="Proteomes" id="UP000192472"/>
    </source>
</evidence>
<dbReference type="InterPro" id="IPR036380">
    <property type="entry name" value="Isochorismatase-like_sf"/>
</dbReference>
<dbReference type="Pfam" id="PF00857">
    <property type="entry name" value="Isochorismatase"/>
    <property type="match status" value="1"/>
</dbReference>
<dbReference type="AlphaFoldDB" id="A0A1W2G931"/>
<dbReference type="CDD" id="cd01014">
    <property type="entry name" value="nicotinamidase_related"/>
    <property type="match status" value="1"/>
</dbReference>
<protein>
    <submittedName>
        <fullName evidence="3">Nicotinamidase-related amidase</fullName>
    </submittedName>
</protein>
<evidence type="ECO:0000256" key="1">
    <source>
        <dbReference type="ARBA" id="ARBA00022801"/>
    </source>
</evidence>
<name>A0A1W2G931_REIFA</name>
<proteinExistence type="predicted"/>
<dbReference type="SUPFAM" id="SSF52499">
    <property type="entry name" value="Isochorismatase-like hydrolases"/>
    <property type="match status" value="1"/>
</dbReference>
<sequence>MTNKALLLIDIQNGLDEVEFYGGQRNNPNAEANCSKILNLFRENKWPIFHVRHNSTNPESPLHPSKSGNQIKSMVAPIDDEPVIEKNVNSAFVGTNLKGLLDVEQIDQLIIVGLTTEHCVSTSARMAANLGYQVTVVSDATAAFNKVGIAGERYEAEVIHLTTLATLQGEFAEIMDTQTVLDELSI</sequence>
<organism evidence="3 4">
    <name type="scientific">Reichenbachiella faecimaris</name>
    <dbReference type="NCBI Taxonomy" id="692418"/>
    <lineage>
        <taxon>Bacteria</taxon>
        <taxon>Pseudomonadati</taxon>
        <taxon>Bacteroidota</taxon>
        <taxon>Cytophagia</taxon>
        <taxon>Cytophagales</taxon>
        <taxon>Reichenbachiellaceae</taxon>
        <taxon>Reichenbachiella</taxon>
    </lineage>
</organism>